<feature type="region of interest" description="Disordered" evidence="1">
    <location>
        <begin position="14"/>
        <end position="131"/>
    </location>
</feature>
<reference evidence="2" key="1">
    <citation type="journal article" date="2014" name="Int. J. Syst. Evol. Microbiol.">
        <title>Complete genome sequence of Corynebacterium casei LMG S-19264T (=DSM 44701T), isolated from a smear-ripened cheese.</title>
        <authorList>
            <consortium name="US DOE Joint Genome Institute (JGI-PGF)"/>
            <person name="Walter F."/>
            <person name="Albersmeier A."/>
            <person name="Kalinowski J."/>
            <person name="Ruckert C."/>
        </authorList>
    </citation>
    <scope>NUCLEOTIDE SEQUENCE</scope>
    <source>
        <strain evidence="2">JCM 4637</strain>
    </source>
</reference>
<evidence type="ECO:0000313" key="2">
    <source>
        <dbReference type="EMBL" id="GHD14743.1"/>
    </source>
</evidence>
<evidence type="ECO:0000256" key="1">
    <source>
        <dbReference type="SAM" id="MobiDB-lite"/>
    </source>
</evidence>
<evidence type="ECO:0000313" key="3">
    <source>
        <dbReference type="Proteomes" id="UP000638353"/>
    </source>
</evidence>
<comment type="caution">
    <text evidence="2">The sequence shown here is derived from an EMBL/GenBank/DDBJ whole genome shotgun (WGS) entry which is preliminary data.</text>
</comment>
<name>A0A918X6K4_9ACTN</name>
<protein>
    <submittedName>
        <fullName evidence="2">Uncharacterized protein</fullName>
    </submittedName>
</protein>
<dbReference type="AlphaFoldDB" id="A0A918X6K4"/>
<reference evidence="2" key="2">
    <citation type="submission" date="2020-09" db="EMBL/GenBank/DDBJ databases">
        <authorList>
            <person name="Sun Q."/>
            <person name="Ohkuma M."/>
        </authorList>
    </citation>
    <scope>NUCLEOTIDE SEQUENCE</scope>
    <source>
        <strain evidence="2">JCM 4637</strain>
    </source>
</reference>
<organism evidence="2 3">
    <name type="scientific">Streptomyces finlayi</name>
    <dbReference type="NCBI Taxonomy" id="67296"/>
    <lineage>
        <taxon>Bacteria</taxon>
        <taxon>Bacillati</taxon>
        <taxon>Actinomycetota</taxon>
        <taxon>Actinomycetes</taxon>
        <taxon>Kitasatosporales</taxon>
        <taxon>Streptomycetaceae</taxon>
        <taxon>Streptomyces</taxon>
    </lineage>
</organism>
<gene>
    <name evidence="2" type="ORF">GCM10010334_74120</name>
</gene>
<dbReference type="EMBL" id="BMVC01000022">
    <property type="protein sequence ID" value="GHD14743.1"/>
    <property type="molecule type" value="Genomic_DNA"/>
</dbReference>
<feature type="compositionally biased region" description="Basic residues" evidence="1">
    <location>
        <begin position="102"/>
        <end position="113"/>
    </location>
</feature>
<accession>A0A918X6K4</accession>
<feature type="compositionally biased region" description="Basic and acidic residues" evidence="1">
    <location>
        <begin position="71"/>
        <end position="90"/>
    </location>
</feature>
<proteinExistence type="predicted"/>
<dbReference type="Proteomes" id="UP000638353">
    <property type="component" value="Unassembled WGS sequence"/>
</dbReference>
<sequence length="131" mass="14126">MHIAALGVQAVGCAGVRKGGGKPHLGGAGSRRRSLVSSAPTPQFEFRRRGRLRSAVEREPGHGAVTGRPANPDRKGREPEALEARADRPGDMAVPESPRGPVRNRRQPRRLRFRTGPVSCGQRLRVSSPGR</sequence>